<dbReference type="Gene3D" id="3.40.190.10">
    <property type="entry name" value="Periplasmic binding protein-like II"/>
    <property type="match status" value="2"/>
</dbReference>
<accession>A0A1E3AYM2</accession>
<evidence type="ECO:0000313" key="4">
    <source>
        <dbReference type="EMBL" id="ODM13759.1"/>
    </source>
</evidence>
<dbReference type="Pfam" id="PF01547">
    <property type="entry name" value="SBP_bac_1"/>
    <property type="match status" value="1"/>
</dbReference>
<keyword evidence="2" id="KW-0732">Signal</keyword>
<sequence length="512" mass="55525">MNLRKMTALLCCGVMIAGALFSGCGNAAESSRSNGAGESDAGTVASSEIDSATSAGEDSAYTVRVWGYGDANSDDLKAVSEKISEITRGKIGVNVDLYRTMDSEKLNLALTSGEKMDLVCIHGMSLSTLISTGRILPLDELFEEYAKDVKAVVSDEDLRCGRTEGILYTLPTNNDNARASGFAMRKDIVEALDIDASKIKSLEDMHEVLVQVKEAYPDIYPLVPTWAGGGMQSIFHTDNIGPGNLGVLEDATTDSTTVVNLYETEEYRNFVYTMYQWQQEGLIMPDATTTTENNPIGSVGFASFENIIPGKELDVKKKAGIDAVLAEITPAIKNTDMVTGTFCIAAASENPAKAMELYNLMYTDPEVANLLTNGIEGKHYEFVDDSKKMIKLPEGAAEGSTGYTSLDWAWPNCMITPVWEGGDPDLWKKMDDFNKSAISSPALGFQFDSAAVMNEVTACQNVQQKYTTALSWGTLNPDEALPQFNKELKDAGLDTIIAEVQSQLDAWLSDNK</sequence>
<dbReference type="PATRIC" id="fig|1432052.3.peg.1618"/>
<gene>
    <name evidence="4" type="ORF">BEH84_01478</name>
</gene>
<dbReference type="PROSITE" id="PS51257">
    <property type="entry name" value="PROKAR_LIPOPROTEIN"/>
    <property type="match status" value="1"/>
</dbReference>
<organism evidence="4 5">
    <name type="scientific">Eisenbergiella tayi</name>
    <dbReference type="NCBI Taxonomy" id="1432052"/>
    <lineage>
        <taxon>Bacteria</taxon>
        <taxon>Bacillati</taxon>
        <taxon>Bacillota</taxon>
        <taxon>Clostridia</taxon>
        <taxon>Lachnospirales</taxon>
        <taxon>Lachnospiraceae</taxon>
        <taxon>Eisenbergiella</taxon>
    </lineage>
</organism>
<dbReference type="RefSeq" id="WP_069156248.1">
    <property type="nucleotide sequence ID" value="NZ_JBKXXQ010000003.1"/>
</dbReference>
<dbReference type="SUPFAM" id="SSF53850">
    <property type="entry name" value="Periplasmic binding protein-like II"/>
    <property type="match status" value="1"/>
</dbReference>
<dbReference type="PANTHER" id="PTHR43649">
    <property type="entry name" value="ARABINOSE-BINDING PROTEIN-RELATED"/>
    <property type="match status" value="1"/>
</dbReference>
<feature type="chain" id="PRO_5009123273" description="DUF3502 domain-containing protein" evidence="2">
    <location>
        <begin position="28"/>
        <end position="512"/>
    </location>
</feature>
<dbReference type="InterPro" id="IPR022627">
    <property type="entry name" value="DUF3502"/>
</dbReference>
<name>A0A1E3AYM2_9FIRM</name>
<dbReference type="EMBL" id="MCGI01000001">
    <property type="protein sequence ID" value="ODM13759.1"/>
    <property type="molecule type" value="Genomic_DNA"/>
</dbReference>
<feature type="domain" description="DUF3502" evidence="3">
    <location>
        <begin position="441"/>
        <end position="508"/>
    </location>
</feature>
<reference evidence="4 5" key="1">
    <citation type="submission" date="2016-07" db="EMBL/GenBank/DDBJ databases">
        <title>Characterization of isolates of Eisenbergiella tayi derived from blood cultures, using whole genome sequencing.</title>
        <authorList>
            <person name="Burdz T."/>
            <person name="Wiebe D."/>
            <person name="Huynh C."/>
            <person name="Bernard K."/>
        </authorList>
    </citation>
    <scope>NUCLEOTIDE SEQUENCE [LARGE SCALE GENOMIC DNA]</scope>
    <source>
        <strain evidence="4 5">NML 120489</strain>
    </source>
</reference>
<protein>
    <recommendedName>
        <fullName evidence="3">DUF3502 domain-containing protein</fullName>
    </recommendedName>
</protein>
<dbReference type="PANTHER" id="PTHR43649:SF17">
    <property type="entry name" value="ABC TRANSPORTER SOLUTE BINDING PROTEIN-SUGAR TRANSPORT"/>
    <property type="match status" value="1"/>
</dbReference>
<dbReference type="Proteomes" id="UP000095003">
    <property type="component" value="Unassembled WGS sequence"/>
</dbReference>
<evidence type="ECO:0000313" key="5">
    <source>
        <dbReference type="Proteomes" id="UP000095003"/>
    </source>
</evidence>
<feature type="region of interest" description="Disordered" evidence="1">
    <location>
        <begin position="32"/>
        <end position="51"/>
    </location>
</feature>
<evidence type="ECO:0000256" key="2">
    <source>
        <dbReference type="SAM" id="SignalP"/>
    </source>
</evidence>
<dbReference type="InterPro" id="IPR050490">
    <property type="entry name" value="Bact_solute-bd_prot1"/>
</dbReference>
<dbReference type="AlphaFoldDB" id="A0A1E3AYM2"/>
<proteinExistence type="predicted"/>
<comment type="caution">
    <text evidence="4">The sequence shown here is derived from an EMBL/GenBank/DDBJ whole genome shotgun (WGS) entry which is preliminary data.</text>
</comment>
<evidence type="ECO:0000259" key="3">
    <source>
        <dbReference type="Pfam" id="PF12010"/>
    </source>
</evidence>
<evidence type="ECO:0000256" key="1">
    <source>
        <dbReference type="SAM" id="MobiDB-lite"/>
    </source>
</evidence>
<dbReference type="InterPro" id="IPR006059">
    <property type="entry name" value="SBP"/>
</dbReference>
<feature type="signal peptide" evidence="2">
    <location>
        <begin position="1"/>
        <end position="27"/>
    </location>
</feature>
<dbReference type="Pfam" id="PF12010">
    <property type="entry name" value="DUF3502"/>
    <property type="match status" value="1"/>
</dbReference>